<dbReference type="Pfam" id="PF00171">
    <property type="entry name" value="Aldedh"/>
    <property type="match status" value="1"/>
</dbReference>
<name>A0ABU1GTG5_9GAMM</name>
<dbReference type="EMBL" id="JARWAO010000001">
    <property type="protein sequence ID" value="MDR5894861.1"/>
    <property type="molecule type" value="Genomic_DNA"/>
</dbReference>
<dbReference type="PANTHER" id="PTHR43353">
    <property type="entry name" value="SUCCINATE-SEMIALDEHYDE DEHYDROGENASE, MITOCHONDRIAL"/>
    <property type="match status" value="1"/>
</dbReference>
<proteinExistence type="inferred from homology"/>
<dbReference type="RefSeq" id="WP_251592807.1">
    <property type="nucleotide sequence ID" value="NZ_JAMLJI010000002.1"/>
</dbReference>
<dbReference type="SUPFAM" id="SSF53720">
    <property type="entry name" value="ALDH-like"/>
    <property type="match status" value="1"/>
</dbReference>
<evidence type="ECO:0000256" key="1">
    <source>
        <dbReference type="ARBA" id="ARBA00009986"/>
    </source>
</evidence>
<protein>
    <submittedName>
        <fullName evidence="4">NAD-dependent succinate-semialdehyde dehydrogenase</fullName>
        <ecNumber evidence="4">1.2.1.-</ecNumber>
    </submittedName>
</protein>
<keyword evidence="5" id="KW-1185">Reference proteome</keyword>
<evidence type="ECO:0000259" key="3">
    <source>
        <dbReference type="Pfam" id="PF00171"/>
    </source>
</evidence>
<comment type="similarity">
    <text evidence="1">Belongs to the aldehyde dehydrogenase family.</text>
</comment>
<keyword evidence="2 4" id="KW-0560">Oxidoreductase</keyword>
<dbReference type="InterPro" id="IPR016163">
    <property type="entry name" value="Ald_DH_C"/>
</dbReference>
<dbReference type="PANTHER" id="PTHR43353:SF5">
    <property type="entry name" value="SUCCINATE-SEMIALDEHYDE DEHYDROGENASE, MITOCHONDRIAL"/>
    <property type="match status" value="1"/>
</dbReference>
<feature type="domain" description="Aldehyde dehydrogenase" evidence="3">
    <location>
        <begin position="13"/>
        <end position="472"/>
    </location>
</feature>
<sequence length="477" mass="51076">MYCDTQLFIDGQWRPAATGATLDIENPATETVIGHVAKACETDLEQAVTAASTAFKTWKARSPLERAKIMRRAAELLRERVERIAELMTQEQGKPLAQSRAELLGAAETIDWFAGEAQRGYGQVIPARADDVQQLAIKHPVGVVAAFTPWNFPVNQVVRKLSAALATGCTIIVKGPEETPASPAELVRAFSDAGVPAGVINLVYGVPAEVSEYLVPHPGVAKISFTGSTPVGKHLASLAGQHMKRATMELGGHAPVLIFDDADLDAAAKEMAQAKFRNAGQVCIAPTRFLVQASVYEAFLDKFVAEVRALVQGNGMSEGVTIGPMVHARARDNVAAFVEDAVERGATVLAGGARGDGAGYFFQPTVLKDVPTDARAWSEEPFGPVALFNRFETYDEAVAEANRLPFGLAAYAYARDHRTVSNLTRDIESGMLTINHNGIGLQETPFGGIKESGYGTEGGSEAIESYLETRYVSQGAR</sequence>
<comment type="caution">
    <text evidence="4">The sequence shown here is derived from an EMBL/GenBank/DDBJ whole genome shotgun (WGS) entry which is preliminary data.</text>
</comment>
<evidence type="ECO:0000256" key="2">
    <source>
        <dbReference type="ARBA" id="ARBA00023002"/>
    </source>
</evidence>
<dbReference type="Gene3D" id="3.40.309.10">
    <property type="entry name" value="Aldehyde Dehydrogenase, Chain A, domain 2"/>
    <property type="match status" value="1"/>
</dbReference>
<dbReference type="InterPro" id="IPR016162">
    <property type="entry name" value="Ald_DH_N"/>
</dbReference>
<dbReference type="CDD" id="cd07103">
    <property type="entry name" value="ALDH_F5_SSADH_GabD"/>
    <property type="match status" value="1"/>
</dbReference>
<evidence type="ECO:0000313" key="4">
    <source>
        <dbReference type="EMBL" id="MDR5894861.1"/>
    </source>
</evidence>
<dbReference type="InterPro" id="IPR015590">
    <property type="entry name" value="Aldehyde_DH_dom"/>
</dbReference>
<dbReference type="InterPro" id="IPR016160">
    <property type="entry name" value="Ald_DH_CS_CYS"/>
</dbReference>
<dbReference type="Proteomes" id="UP001269375">
    <property type="component" value="Unassembled WGS sequence"/>
</dbReference>
<dbReference type="GO" id="GO:0016491">
    <property type="term" value="F:oxidoreductase activity"/>
    <property type="evidence" value="ECO:0007669"/>
    <property type="project" value="UniProtKB-KW"/>
</dbReference>
<accession>A0ABU1GTG5</accession>
<dbReference type="Gene3D" id="3.40.605.10">
    <property type="entry name" value="Aldehyde Dehydrogenase, Chain A, domain 1"/>
    <property type="match status" value="1"/>
</dbReference>
<reference evidence="4 5" key="1">
    <citation type="submission" date="2023-04" db="EMBL/GenBank/DDBJ databases">
        <title>A long-awaited taxogenomic arrangement of the family Halomonadaceae.</title>
        <authorList>
            <person name="De La Haba R."/>
            <person name="Chuvochina M."/>
            <person name="Wittouck S."/>
            <person name="Arahal D.R."/>
            <person name="Sanchez-Porro C."/>
            <person name="Hugenholtz P."/>
            <person name="Ventosa A."/>
        </authorList>
    </citation>
    <scope>NUCLEOTIDE SEQUENCE [LARGE SCALE GENOMIC DNA]</scope>
    <source>
        <strain evidence="4 5">DSM 22428</strain>
    </source>
</reference>
<gene>
    <name evidence="4" type="ORF">QC825_02080</name>
</gene>
<dbReference type="EC" id="1.2.1.-" evidence="4"/>
<organism evidence="4 5">
    <name type="scientific">Larsenimonas suaedae</name>
    <dbReference type="NCBI Taxonomy" id="1851019"/>
    <lineage>
        <taxon>Bacteria</taxon>
        <taxon>Pseudomonadati</taxon>
        <taxon>Pseudomonadota</taxon>
        <taxon>Gammaproteobacteria</taxon>
        <taxon>Oceanospirillales</taxon>
        <taxon>Halomonadaceae</taxon>
        <taxon>Larsenimonas</taxon>
    </lineage>
</organism>
<evidence type="ECO:0000313" key="5">
    <source>
        <dbReference type="Proteomes" id="UP001269375"/>
    </source>
</evidence>
<dbReference type="InterPro" id="IPR016161">
    <property type="entry name" value="Ald_DH/histidinol_DH"/>
</dbReference>
<dbReference type="InterPro" id="IPR050740">
    <property type="entry name" value="Aldehyde_DH_Superfamily"/>
</dbReference>
<dbReference type="PROSITE" id="PS00070">
    <property type="entry name" value="ALDEHYDE_DEHYDR_CYS"/>
    <property type="match status" value="1"/>
</dbReference>